<dbReference type="Gene3D" id="2.40.10.480">
    <property type="match status" value="1"/>
</dbReference>
<reference evidence="2 3" key="1">
    <citation type="submission" date="2016-01" db="EMBL/GenBank/DDBJ databases">
        <title>Streptomyces amritsarensis strain MTCC 11845 genome sequencing and assembly.</title>
        <authorList>
            <person name="Sharma D."/>
            <person name="Nair G.R."/>
            <person name="Kaur G."/>
            <person name="Manhas R.K."/>
            <person name="Mayilraj S."/>
        </authorList>
    </citation>
    <scope>NUCLEOTIDE SEQUENCE [LARGE SCALE GENOMIC DNA]</scope>
    <source>
        <strain evidence="2 3">MTCC 11845</strain>
    </source>
</reference>
<protein>
    <recommendedName>
        <fullName evidence="1">Pyrrolo-quinoline quinone repeat domain-containing protein</fullName>
    </recommendedName>
</protein>
<dbReference type="Gene3D" id="2.130.10.10">
    <property type="entry name" value="YVTN repeat-like/Quinoprotein amine dehydrogenase"/>
    <property type="match status" value="1"/>
</dbReference>
<dbReference type="Proteomes" id="UP000187151">
    <property type="component" value="Unassembled WGS sequence"/>
</dbReference>
<keyword evidence="3" id="KW-1185">Reference proteome</keyword>
<evidence type="ECO:0000313" key="3">
    <source>
        <dbReference type="Proteomes" id="UP000187151"/>
    </source>
</evidence>
<organism evidence="2 3">
    <name type="scientific">Streptomyces amritsarensis</name>
    <dbReference type="NCBI Taxonomy" id="681158"/>
    <lineage>
        <taxon>Bacteria</taxon>
        <taxon>Bacillati</taxon>
        <taxon>Actinomycetota</taxon>
        <taxon>Actinomycetes</taxon>
        <taxon>Kitasatosporales</taxon>
        <taxon>Streptomycetaceae</taxon>
        <taxon>Streptomyces</taxon>
    </lineage>
</organism>
<dbReference type="PANTHER" id="PTHR34512">
    <property type="entry name" value="CELL SURFACE PROTEIN"/>
    <property type="match status" value="1"/>
</dbReference>
<feature type="domain" description="Pyrrolo-quinoline quinone repeat" evidence="1">
    <location>
        <begin position="60"/>
        <end position="223"/>
    </location>
</feature>
<dbReference type="InterPro" id="IPR018391">
    <property type="entry name" value="PQQ_b-propeller_rpt"/>
</dbReference>
<comment type="caution">
    <text evidence="2">The sequence shown here is derived from an EMBL/GenBank/DDBJ whole genome shotgun (WGS) entry which is preliminary data.</text>
</comment>
<dbReference type="SMART" id="SM00564">
    <property type="entry name" value="PQQ"/>
    <property type="match status" value="4"/>
</dbReference>
<dbReference type="Pfam" id="PF13360">
    <property type="entry name" value="PQQ_2"/>
    <property type="match status" value="2"/>
</dbReference>
<dbReference type="SUPFAM" id="SSF50998">
    <property type="entry name" value="Quinoprotein alcohol dehydrogenase-like"/>
    <property type="match status" value="1"/>
</dbReference>
<name>A0ABX3G849_9ACTN</name>
<dbReference type="EMBL" id="MQUR01000006">
    <property type="protein sequence ID" value="OLZ72317.1"/>
    <property type="molecule type" value="Genomic_DNA"/>
</dbReference>
<dbReference type="RefSeq" id="WP_076043287.1">
    <property type="nucleotide sequence ID" value="NZ_MQUR01000006.1"/>
</dbReference>
<sequence>MICRPRRLPCSWRPQRWPAHGAAAWPTQVGCRIEDDKGQHAASSLLEADPGQSLLPGAKPLWEAPYERGDSDHGNGAFLVGDSVVRSRFDGVTAFDVRTGRKRWEYQIPGRADLCTISHTDGTIALISYGEAGPKNSSVAADTSCGTLAALDVSTGRELWQTTRVPGSEAAVTGRITSGGGLGVILDGDDSPLTGAQSSGSHAVRAFDLLTGAARWQAAVPEGCVTGKVVAGPRDVLGALSCTGEVKLAAFAPADGKVRWIVPLDARRGVAEASVSFLSADPPVVWVQDRKQSGIRAILTFSSDGQPQSRIDNAGPYGDLKWAAVDGGRVITAADYQGSQSTLKQLVAFDLATGQERWRENLGNVDGFEDLYAEGNRVTVITTSSKYDDRYYVFDAATGDEEDDRGIRDYASGVSVLHHKGLLITVRWGARERPISVYERW</sequence>
<feature type="domain" description="Pyrrolo-quinoline quinone repeat" evidence="1">
    <location>
        <begin position="304"/>
        <end position="400"/>
    </location>
</feature>
<accession>A0ABX3G849</accession>
<evidence type="ECO:0000313" key="2">
    <source>
        <dbReference type="EMBL" id="OLZ72317.1"/>
    </source>
</evidence>
<proteinExistence type="predicted"/>
<dbReference type="InterPro" id="IPR002372">
    <property type="entry name" value="PQQ_rpt_dom"/>
</dbReference>
<dbReference type="PANTHER" id="PTHR34512:SF30">
    <property type="entry name" value="OUTER MEMBRANE PROTEIN ASSEMBLY FACTOR BAMB"/>
    <property type="match status" value="1"/>
</dbReference>
<dbReference type="InterPro" id="IPR011047">
    <property type="entry name" value="Quinoprotein_ADH-like_sf"/>
</dbReference>
<dbReference type="InterPro" id="IPR015943">
    <property type="entry name" value="WD40/YVTN_repeat-like_dom_sf"/>
</dbReference>
<evidence type="ECO:0000259" key="1">
    <source>
        <dbReference type="Pfam" id="PF13360"/>
    </source>
</evidence>
<gene>
    <name evidence="2" type="ORF">AVW11_04250</name>
</gene>